<dbReference type="PANTHER" id="PTHR30483">
    <property type="entry name" value="LEUCINE-SPECIFIC-BINDING PROTEIN"/>
    <property type="match status" value="1"/>
</dbReference>
<dbReference type="PROSITE" id="PS51257">
    <property type="entry name" value="PROKAR_LIPOPROTEIN"/>
    <property type="match status" value="1"/>
</dbReference>
<dbReference type="InterPro" id="IPR028081">
    <property type="entry name" value="Leu-bd"/>
</dbReference>
<protein>
    <submittedName>
        <fullName evidence="5">ABC transporter substrate-binding protein</fullName>
    </submittedName>
</protein>
<evidence type="ECO:0000313" key="5">
    <source>
        <dbReference type="EMBL" id="MCS5732619.1"/>
    </source>
</evidence>
<gene>
    <name evidence="5" type="ORF">N1032_02535</name>
</gene>
<evidence type="ECO:0000256" key="2">
    <source>
        <dbReference type="ARBA" id="ARBA00022729"/>
    </source>
</evidence>
<dbReference type="RefSeq" id="WP_259537243.1">
    <property type="nucleotide sequence ID" value="NZ_JANLCJ010000001.1"/>
</dbReference>
<keyword evidence="6" id="KW-1185">Reference proteome</keyword>
<evidence type="ECO:0000259" key="4">
    <source>
        <dbReference type="Pfam" id="PF13458"/>
    </source>
</evidence>
<reference evidence="5" key="1">
    <citation type="submission" date="2022-08" db="EMBL/GenBank/DDBJ databases">
        <authorList>
            <person name="Deng Y."/>
            <person name="Han X.-F."/>
            <person name="Zhang Y.-Q."/>
        </authorList>
    </citation>
    <scope>NUCLEOTIDE SEQUENCE</scope>
    <source>
        <strain evidence="5">CPCC 203386</strain>
    </source>
</reference>
<keyword evidence="2 3" id="KW-0732">Signal</keyword>
<evidence type="ECO:0000256" key="1">
    <source>
        <dbReference type="ARBA" id="ARBA00010062"/>
    </source>
</evidence>
<evidence type="ECO:0000256" key="3">
    <source>
        <dbReference type="SAM" id="SignalP"/>
    </source>
</evidence>
<dbReference type="InterPro" id="IPR028082">
    <property type="entry name" value="Peripla_BP_I"/>
</dbReference>
<dbReference type="SUPFAM" id="SSF53822">
    <property type="entry name" value="Periplasmic binding protein-like I"/>
    <property type="match status" value="1"/>
</dbReference>
<name>A0ABT2GXD5_9MICO</name>
<comment type="caution">
    <text evidence="5">The sequence shown here is derived from an EMBL/GenBank/DDBJ whole genome shotgun (WGS) entry which is preliminary data.</text>
</comment>
<dbReference type="Pfam" id="PF13458">
    <property type="entry name" value="Peripla_BP_6"/>
    <property type="match status" value="1"/>
</dbReference>
<dbReference type="InterPro" id="IPR051010">
    <property type="entry name" value="BCAA_transport"/>
</dbReference>
<proteinExistence type="inferred from homology"/>
<comment type="similarity">
    <text evidence="1">Belongs to the leucine-binding protein family.</text>
</comment>
<accession>A0ABT2GXD5</accession>
<dbReference type="EMBL" id="JANLCJ010000001">
    <property type="protein sequence ID" value="MCS5732619.1"/>
    <property type="molecule type" value="Genomic_DNA"/>
</dbReference>
<organism evidence="5 6">
    <name type="scientific">Herbiconiux daphne</name>
    <dbReference type="NCBI Taxonomy" id="2970914"/>
    <lineage>
        <taxon>Bacteria</taxon>
        <taxon>Bacillati</taxon>
        <taxon>Actinomycetota</taxon>
        <taxon>Actinomycetes</taxon>
        <taxon>Micrococcales</taxon>
        <taxon>Microbacteriaceae</taxon>
        <taxon>Herbiconiux</taxon>
    </lineage>
</organism>
<sequence length="269" mass="25769">MIPGSTRTRRPASARRAALAVLATAVAVALTACVSGPAVPSGTPTPVATMVQPNPTGDGTVVIGALVPLSGANAVHGNAGLAGVALAARDIAEAGGALGTPVIVVPGDAADATSTRGAESVATFAGRGVDAVVGPNSADLVDAIGAAALAAGLPGVTAVAEPEAVDDAFAARLRSSDPTLADTAFGAESYDATVMIALAAELAGDDGAASIAEFLPAVTSGGVACSSYGACLDVLKSRADIRYTGVASTLTTDAAAPVAGTLVLIGLTR</sequence>
<dbReference type="PANTHER" id="PTHR30483:SF6">
    <property type="entry name" value="PERIPLASMIC BINDING PROTEIN OF ABC TRANSPORTER FOR NATURAL AMINO ACIDS"/>
    <property type="match status" value="1"/>
</dbReference>
<feature type="signal peptide" evidence="3">
    <location>
        <begin position="1"/>
        <end position="40"/>
    </location>
</feature>
<feature type="chain" id="PRO_5047294298" evidence="3">
    <location>
        <begin position="41"/>
        <end position="269"/>
    </location>
</feature>
<dbReference type="Gene3D" id="3.40.50.2300">
    <property type="match status" value="1"/>
</dbReference>
<dbReference type="Proteomes" id="UP001165586">
    <property type="component" value="Unassembled WGS sequence"/>
</dbReference>
<evidence type="ECO:0000313" key="6">
    <source>
        <dbReference type="Proteomes" id="UP001165586"/>
    </source>
</evidence>
<feature type="domain" description="Leucine-binding protein" evidence="4">
    <location>
        <begin position="60"/>
        <end position="157"/>
    </location>
</feature>